<keyword evidence="5" id="KW-0547">Nucleotide-binding</keyword>
<protein>
    <submittedName>
        <fullName evidence="9">Peptide/nickel transport system ATP-binding protein</fullName>
    </submittedName>
</protein>
<dbReference type="InterPro" id="IPR003439">
    <property type="entry name" value="ABC_transporter-like_ATP-bd"/>
</dbReference>
<dbReference type="GO" id="GO:0005524">
    <property type="term" value="F:ATP binding"/>
    <property type="evidence" value="ECO:0007669"/>
    <property type="project" value="UniProtKB-KW"/>
</dbReference>
<keyword evidence="6 9" id="KW-0067">ATP-binding</keyword>
<dbReference type="EMBL" id="JACJHZ010000020">
    <property type="protein sequence ID" value="MBA9022084.1"/>
    <property type="molecule type" value="Genomic_DNA"/>
</dbReference>
<dbReference type="CDD" id="cd03257">
    <property type="entry name" value="ABC_NikE_OppD_transporters"/>
    <property type="match status" value="1"/>
</dbReference>
<comment type="similarity">
    <text evidence="2">Belongs to the ABC transporter superfamily.</text>
</comment>
<sequence>MNMRATNMGTAGAAGGNLLEVNDLRVTYPTRTNVVHALRGVSFLLGRERLGIVGESGSGKSQTGRAIMGLTAPRAEVTARRLEFDGIDLFAASPRQRRKLRGKRIAMILQDPKYSLDPVMTIGRQILETLRTHEKVSKAEARERVLDMLAAVQIRDPKRVYGLHPHEVSGGMGQRAMIAMMLVAGPELLIADEPTSALDVTVQLEVLGILDQLVAERGMGLIFISHDLRLVSTFCDRVIVMYAGKVVEELKASELSQAKHPYTQGLLNCMPKIGSDRHPLPVLARKAEWAA</sequence>
<accession>A0ABR6CAM8</accession>
<comment type="caution">
    <text evidence="9">The sequence shown here is derived from an EMBL/GenBank/DDBJ whole genome shotgun (WGS) entry which is preliminary data.</text>
</comment>
<evidence type="ECO:0000256" key="6">
    <source>
        <dbReference type="ARBA" id="ARBA00022840"/>
    </source>
</evidence>
<dbReference type="PANTHER" id="PTHR43297:SF2">
    <property type="entry name" value="DIPEPTIDE TRANSPORT ATP-BINDING PROTEIN DPPD"/>
    <property type="match status" value="1"/>
</dbReference>
<evidence type="ECO:0000256" key="7">
    <source>
        <dbReference type="ARBA" id="ARBA00023136"/>
    </source>
</evidence>
<keyword evidence="3" id="KW-0813">Transport</keyword>
<gene>
    <name evidence="9" type="ORF">HNQ97_004094</name>
</gene>
<dbReference type="Proteomes" id="UP000587524">
    <property type="component" value="Unassembled WGS sequence"/>
</dbReference>
<dbReference type="SUPFAM" id="SSF52540">
    <property type="entry name" value="P-loop containing nucleoside triphosphate hydrolases"/>
    <property type="match status" value="1"/>
</dbReference>
<evidence type="ECO:0000259" key="8">
    <source>
        <dbReference type="PROSITE" id="PS50893"/>
    </source>
</evidence>
<proteinExistence type="inferred from homology"/>
<dbReference type="Pfam" id="PF00005">
    <property type="entry name" value="ABC_tran"/>
    <property type="match status" value="1"/>
</dbReference>
<evidence type="ECO:0000256" key="3">
    <source>
        <dbReference type="ARBA" id="ARBA00022448"/>
    </source>
</evidence>
<reference evidence="9 10" key="1">
    <citation type="submission" date="2020-08" db="EMBL/GenBank/DDBJ databases">
        <title>Genomic Encyclopedia of Type Strains, Phase IV (KMG-IV): sequencing the most valuable type-strain genomes for metagenomic binning, comparative biology and taxonomic classification.</title>
        <authorList>
            <person name="Goeker M."/>
        </authorList>
    </citation>
    <scope>NUCLEOTIDE SEQUENCE [LARGE SCALE GENOMIC DNA]</scope>
    <source>
        <strain evidence="9 10">DSM 17455</strain>
    </source>
</reference>
<evidence type="ECO:0000256" key="1">
    <source>
        <dbReference type="ARBA" id="ARBA00004417"/>
    </source>
</evidence>
<keyword evidence="7" id="KW-0472">Membrane</keyword>
<dbReference type="PANTHER" id="PTHR43297">
    <property type="entry name" value="OLIGOPEPTIDE TRANSPORT ATP-BINDING PROTEIN APPD"/>
    <property type="match status" value="1"/>
</dbReference>
<evidence type="ECO:0000256" key="2">
    <source>
        <dbReference type="ARBA" id="ARBA00005417"/>
    </source>
</evidence>
<feature type="domain" description="ABC transporter" evidence="8">
    <location>
        <begin position="19"/>
        <end position="268"/>
    </location>
</feature>
<evidence type="ECO:0000256" key="5">
    <source>
        <dbReference type="ARBA" id="ARBA00022741"/>
    </source>
</evidence>
<dbReference type="PROSITE" id="PS50893">
    <property type="entry name" value="ABC_TRANSPORTER_2"/>
    <property type="match status" value="1"/>
</dbReference>
<name>A0ABR6CAM8_9HYPH</name>
<dbReference type="InterPro" id="IPR027417">
    <property type="entry name" value="P-loop_NTPase"/>
</dbReference>
<organism evidence="9 10">
    <name type="scientific">Aminobacter ciceronei</name>
    <dbReference type="NCBI Taxonomy" id="150723"/>
    <lineage>
        <taxon>Bacteria</taxon>
        <taxon>Pseudomonadati</taxon>
        <taxon>Pseudomonadota</taxon>
        <taxon>Alphaproteobacteria</taxon>
        <taxon>Hyphomicrobiales</taxon>
        <taxon>Phyllobacteriaceae</taxon>
        <taxon>Aminobacter</taxon>
    </lineage>
</organism>
<evidence type="ECO:0000313" key="10">
    <source>
        <dbReference type="Proteomes" id="UP000587524"/>
    </source>
</evidence>
<keyword evidence="10" id="KW-1185">Reference proteome</keyword>
<keyword evidence="4" id="KW-1003">Cell membrane</keyword>
<dbReference type="Gene3D" id="3.40.50.300">
    <property type="entry name" value="P-loop containing nucleotide triphosphate hydrolases"/>
    <property type="match status" value="1"/>
</dbReference>
<dbReference type="SMART" id="SM00382">
    <property type="entry name" value="AAA"/>
    <property type="match status" value="1"/>
</dbReference>
<dbReference type="InterPro" id="IPR003593">
    <property type="entry name" value="AAA+_ATPase"/>
</dbReference>
<comment type="subcellular location">
    <subcellularLocation>
        <location evidence="1">Cell inner membrane</location>
        <topology evidence="1">Peripheral membrane protein</topology>
    </subcellularLocation>
</comment>
<evidence type="ECO:0000313" key="9">
    <source>
        <dbReference type="EMBL" id="MBA9022084.1"/>
    </source>
</evidence>
<evidence type="ECO:0000256" key="4">
    <source>
        <dbReference type="ARBA" id="ARBA00022475"/>
    </source>
</evidence>
<dbReference type="InterPro" id="IPR050388">
    <property type="entry name" value="ABC_Ni/Peptide_Import"/>
</dbReference>